<dbReference type="EMBL" id="JANFNH010000021">
    <property type="protein sequence ID" value="MCQ4043971.1"/>
    <property type="molecule type" value="Genomic_DNA"/>
</dbReference>
<gene>
    <name evidence="1" type="ORF">NON19_18560</name>
</gene>
<sequence length="108" mass="11914">MFFDYQMEPPSNQKGAAPTVWWKFNGGSWHHLITTWYPATKSSNAHWIGGDAVLGNLPGFTTRTLEMTVDYPAGATPGPYDNNLWMGAKTCGYQLLGGISVSTVYLPR</sequence>
<evidence type="ECO:0000313" key="1">
    <source>
        <dbReference type="EMBL" id="MCQ4043971.1"/>
    </source>
</evidence>
<protein>
    <submittedName>
        <fullName evidence="1">Uncharacterized protein</fullName>
    </submittedName>
</protein>
<accession>A0ABT1PF45</accession>
<comment type="caution">
    <text evidence="1">The sequence shown here is derived from an EMBL/GenBank/DDBJ whole genome shotgun (WGS) entry which is preliminary data.</text>
</comment>
<organism evidence="1 2">
    <name type="scientific">Streptantibioticus rubrisoli</name>
    <dbReference type="NCBI Taxonomy" id="1387313"/>
    <lineage>
        <taxon>Bacteria</taxon>
        <taxon>Bacillati</taxon>
        <taxon>Actinomycetota</taxon>
        <taxon>Actinomycetes</taxon>
        <taxon>Kitasatosporales</taxon>
        <taxon>Streptomycetaceae</taxon>
        <taxon>Streptantibioticus</taxon>
    </lineage>
</organism>
<name>A0ABT1PF45_9ACTN</name>
<dbReference type="Proteomes" id="UP001206206">
    <property type="component" value="Unassembled WGS sequence"/>
</dbReference>
<evidence type="ECO:0000313" key="2">
    <source>
        <dbReference type="Proteomes" id="UP001206206"/>
    </source>
</evidence>
<reference evidence="1 2" key="1">
    <citation type="submission" date="2022-06" db="EMBL/GenBank/DDBJ databases">
        <title>Draft genome sequence of type strain Streptomyces rubrisoli DSM 42083.</title>
        <authorList>
            <person name="Duangmal K."/>
            <person name="Klaysubun C."/>
        </authorList>
    </citation>
    <scope>NUCLEOTIDE SEQUENCE [LARGE SCALE GENOMIC DNA]</scope>
    <source>
        <strain evidence="1 2">DSM 42083</strain>
    </source>
</reference>
<keyword evidence="2" id="KW-1185">Reference proteome</keyword>
<dbReference type="RefSeq" id="WP_255929495.1">
    <property type="nucleotide sequence ID" value="NZ_JANFNH010000021.1"/>
</dbReference>
<proteinExistence type="predicted"/>